<sequence>MISRSRPLWGVSDWLVWVTFCGAERGVAEMSPVFQVRPGPFRPVICPLHQNPIGCHSDPASTLSQHQPRCDCDARPNEKVQTVVAGCGKTKIWTGLDRATGLERFEDGKRGRNHNDGRIRDSFKRRKGISLDCDLAIK</sequence>
<accession>A0AAN6X061</accession>
<dbReference type="EMBL" id="MU864359">
    <property type="protein sequence ID" value="KAK4191445.1"/>
    <property type="molecule type" value="Genomic_DNA"/>
</dbReference>
<keyword evidence="3" id="KW-1185">Reference proteome</keyword>
<proteinExistence type="predicted"/>
<dbReference type="Proteomes" id="UP001302126">
    <property type="component" value="Unassembled WGS sequence"/>
</dbReference>
<comment type="caution">
    <text evidence="2">The sequence shown here is derived from an EMBL/GenBank/DDBJ whole genome shotgun (WGS) entry which is preliminary data.</text>
</comment>
<reference evidence="2" key="1">
    <citation type="journal article" date="2023" name="Mol. Phylogenet. Evol.">
        <title>Genome-scale phylogeny and comparative genomics of the fungal order Sordariales.</title>
        <authorList>
            <person name="Hensen N."/>
            <person name="Bonometti L."/>
            <person name="Westerberg I."/>
            <person name="Brannstrom I.O."/>
            <person name="Guillou S."/>
            <person name="Cros-Aarteil S."/>
            <person name="Calhoun S."/>
            <person name="Haridas S."/>
            <person name="Kuo A."/>
            <person name="Mondo S."/>
            <person name="Pangilinan J."/>
            <person name="Riley R."/>
            <person name="LaButti K."/>
            <person name="Andreopoulos B."/>
            <person name="Lipzen A."/>
            <person name="Chen C."/>
            <person name="Yan M."/>
            <person name="Daum C."/>
            <person name="Ng V."/>
            <person name="Clum A."/>
            <person name="Steindorff A."/>
            <person name="Ohm R.A."/>
            <person name="Martin F."/>
            <person name="Silar P."/>
            <person name="Natvig D.O."/>
            <person name="Lalanne C."/>
            <person name="Gautier V."/>
            <person name="Ament-Velasquez S.L."/>
            <person name="Kruys A."/>
            <person name="Hutchinson M.I."/>
            <person name="Powell A.J."/>
            <person name="Barry K."/>
            <person name="Miller A.N."/>
            <person name="Grigoriev I.V."/>
            <person name="Debuchy R."/>
            <person name="Gladieux P."/>
            <person name="Hiltunen Thoren M."/>
            <person name="Johannesson H."/>
        </authorList>
    </citation>
    <scope>NUCLEOTIDE SEQUENCE</scope>
    <source>
        <strain evidence="2">PSN309</strain>
    </source>
</reference>
<protein>
    <submittedName>
        <fullName evidence="2">Uncharacterized protein</fullName>
    </submittedName>
</protein>
<feature type="signal peptide" evidence="1">
    <location>
        <begin position="1"/>
        <end position="23"/>
    </location>
</feature>
<evidence type="ECO:0000256" key="1">
    <source>
        <dbReference type="SAM" id="SignalP"/>
    </source>
</evidence>
<keyword evidence="1" id="KW-0732">Signal</keyword>
<evidence type="ECO:0000313" key="2">
    <source>
        <dbReference type="EMBL" id="KAK4191445.1"/>
    </source>
</evidence>
<gene>
    <name evidence="2" type="ORF">QBC35DRAFT_13531</name>
</gene>
<organism evidence="2 3">
    <name type="scientific">Podospora australis</name>
    <dbReference type="NCBI Taxonomy" id="1536484"/>
    <lineage>
        <taxon>Eukaryota</taxon>
        <taxon>Fungi</taxon>
        <taxon>Dikarya</taxon>
        <taxon>Ascomycota</taxon>
        <taxon>Pezizomycotina</taxon>
        <taxon>Sordariomycetes</taxon>
        <taxon>Sordariomycetidae</taxon>
        <taxon>Sordariales</taxon>
        <taxon>Podosporaceae</taxon>
        <taxon>Podospora</taxon>
    </lineage>
</organism>
<evidence type="ECO:0000313" key="3">
    <source>
        <dbReference type="Proteomes" id="UP001302126"/>
    </source>
</evidence>
<feature type="chain" id="PRO_5042945971" evidence="1">
    <location>
        <begin position="24"/>
        <end position="138"/>
    </location>
</feature>
<dbReference type="AlphaFoldDB" id="A0AAN6X061"/>
<reference evidence="2" key="2">
    <citation type="submission" date="2023-05" db="EMBL/GenBank/DDBJ databases">
        <authorList>
            <consortium name="Lawrence Berkeley National Laboratory"/>
            <person name="Steindorff A."/>
            <person name="Hensen N."/>
            <person name="Bonometti L."/>
            <person name="Westerberg I."/>
            <person name="Brannstrom I.O."/>
            <person name="Guillou S."/>
            <person name="Cros-Aarteil S."/>
            <person name="Calhoun S."/>
            <person name="Haridas S."/>
            <person name="Kuo A."/>
            <person name="Mondo S."/>
            <person name="Pangilinan J."/>
            <person name="Riley R."/>
            <person name="Labutti K."/>
            <person name="Andreopoulos B."/>
            <person name="Lipzen A."/>
            <person name="Chen C."/>
            <person name="Yanf M."/>
            <person name="Daum C."/>
            <person name="Ng V."/>
            <person name="Clum A."/>
            <person name="Ohm R."/>
            <person name="Martin F."/>
            <person name="Silar P."/>
            <person name="Natvig D."/>
            <person name="Lalanne C."/>
            <person name="Gautier V."/>
            <person name="Ament-Velasquez S.L."/>
            <person name="Kruys A."/>
            <person name="Hutchinson M.I."/>
            <person name="Powell A.J."/>
            <person name="Barry K."/>
            <person name="Miller A.N."/>
            <person name="Grigoriev I.V."/>
            <person name="Debuchy R."/>
            <person name="Gladieux P."/>
            <person name="Thoren M.H."/>
            <person name="Johannesson H."/>
        </authorList>
    </citation>
    <scope>NUCLEOTIDE SEQUENCE</scope>
    <source>
        <strain evidence="2">PSN309</strain>
    </source>
</reference>
<name>A0AAN6X061_9PEZI</name>